<feature type="region of interest" description="Disordered" evidence="2">
    <location>
        <begin position="675"/>
        <end position="694"/>
    </location>
</feature>
<dbReference type="PANTHER" id="PTHR12904">
    <property type="match status" value="1"/>
</dbReference>
<comment type="subcellular location">
    <subcellularLocation>
        <location evidence="1">Cytoplasm</location>
        <location evidence="1">Cytoskeleton</location>
        <location evidence="1">Cilium axoneme</location>
    </subcellularLocation>
</comment>
<accession>A0A383V4C9</accession>
<dbReference type="InterPro" id="IPR032675">
    <property type="entry name" value="LRR_dom_sf"/>
</dbReference>
<organism evidence="4 5">
    <name type="scientific">Tetradesmus obliquus</name>
    <name type="common">Green alga</name>
    <name type="synonym">Acutodesmus obliquus</name>
    <dbReference type="NCBI Taxonomy" id="3088"/>
    <lineage>
        <taxon>Eukaryota</taxon>
        <taxon>Viridiplantae</taxon>
        <taxon>Chlorophyta</taxon>
        <taxon>core chlorophytes</taxon>
        <taxon>Chlorophyceae</taxon>
        <taxon>CS clade</taxon>
        <taxon>Sphaeropleales</taxon>
        <taxon>Scenedesmaceae</taxon>
        <taxon>Tetradesmus</taxon>
    </lineage>
</organism>
<dbReference type="CDD" id="cd09917">
    <property type="entry name" value="F-box_SF"/>
    <property type="match status" value="1"/>
</dbReference>
<dbReference type="InterPro" id="IPR036047">
    <property type="entry name" value="F-box-like_dom_sf"/>
</dbReference>
<reference evidence="4 5" key="1">
    <citation type="submission" date="2016-10" db="EMBL/GenBank/DDBJ databases">
        <authorList>
            <person name="Cai Z."/>
        </authorList>
    </citation>
    <scope>NUCLEOTIDE SEQUENCE [LARGE SCALE GENOMIC DNA]</scope>
</reference>
<dbReference type="Pfam" id="PF00646">
    <property type="entry name" value="F-box"/>
    <property type="match status" value="1"/>
</dbReference>
<dbReference type="Gene3D" id="3.80.10.10">
    <property type="entry name" value="Ribonuclease Inhibitor"/>
    <property type="match status" value="2"/>
</dbReference>
<dbReference type="EMBL" id="FNXT01000067">
    <property type="protein sequence ID" value="SZX60458.1"/>
    <property type="molecule type" value="Genomic_DNA"/>
</dbReference>
<feature type="domain" description="F-box" evidence="3">
    <location>
        <begin position="6"/>
        <end position="53"/>
    </location>
</feature>
<name>A0A383V4C9_TETOB</name>
<dbReference type="AlphaFoldDB" id="A0A383V4C9"/>
<dbReference type="SMART" id="SM00256">
    <property type="entry name" value="FBOX"/>
    <property type="match status" value="1"/>
</dbReference>
<evidence type="ECO:0000313" key="4">
    <source>
        <dbReference type="EMBL" id="SZX60458.1"/>
    </source>
</evidence>
<sequence length="759" mass="78225">MQQEDPFPLLALPDLVLQHVLTFLSLLERKAVRATCRKLCKVASAAVRHFHVERNAGDTYLEYLSLHEKFPNVQVISLANELVCDRPFAALVTLTLCKLKNLCSLVLLNSSMALSAAGVATLCQCRHIKQLVMAPPCVSKGPLMAANTQAIMTMLGQLPGLTHLLLLPSQQQDAAPVAVPAAAAAAAAAAAGGVAAAGLAQQGAGLMPSGRGRDWQLSEPALRCLSCLHGLVQLELGCDPAGLSDLACLAGLSNLRRLALRGLSLEAGERLGTLTGLGALRSLSLVDGSLGEDCLALVGRCTKLTRLELQGCHRLREAALTQLIHLHQLACFRCSMPLTESGLSLLVAAAGSRLALLEADSIEIVNAEAHPTAVTTAAGAGGAAGAAAVALNAAAPPALPAAAAGGAAAAAAAAAAGPDRQGSAGPLFGQLGPQLPGLRVLVLRRLPSSSPQLWQLAPGLTSLVVWGEGNNAGMARAFSSHCALQRLVLNCEATSDAGLAAVASLSRLRDLTLCEGRAVSPWRLVSVVRRLPQLQVLQLSHMPSLCDDSLAHLVAAARQLRVLGLQEPGRVSEQGFALLGALPQLTTLWVDCCKLSMAVLMALGCSPSLCLLEVHQSHLEAETLGFKQLELLNRVKGPRLEVVLREGARSREELLRPLLVPGGVLSHNPYAGASGGFGSEGSGGSGGVDAGRDGGGAVEPSVGFGVQELVLDHGLMVGGTGPARGLMGQGSWQVGLVGGANGLQGDEQNAWPDIAGMHL</sequence>
<dbReference type="PROSITE" id="PS50181">
    <property type="entry name" value="FBOX"/>
    <property type="match status" value="1"/>
</dbReference>
<dbReference type="GO" id="GO:0005930">
    <property type="term" value="C:axoneme"/>
    <property type="evidence" value="ECO:0007669"/>
    <property type="project" value="UniProtKB-SubCell"/>
</dbReference>
<dbReference type="InterPro" id="IPR051341">
    <property type="entry name" value="Zyg-11_UBL_adapter"/>
</dbReference>
<dbReference type="SUPFAM" id="SSF52047">
    <property type="entry name" value="RNI-like"/>
    <property type="match status" value="1"/>
</dbReference>
<evidence type="ECO:0000256" key="1">
    <source>
        <dbReference type="ARBA" id="ARBA00004430"/>
    </source>
</evidence>
<evidence type="ECO:0000313" key="5">
    <source>
        <dbReference type="Proteomes" id="UP000256970"/>
    </source>
</evidence>
<dbReference type="PANTHER" id="PTHR12904:SF23">
    <property type="entry name" value="PROTEIN ZER-1 HOMOLOG"/>
    <property type="match status" value="1"/>
</dbReference>
<dbReference type="SUPFAM" id="SSF81383">
    <property type="entry name" value="F-box domain"/>
    <property type="match status" value="1"/>
</dbReference>
<dbReference type="InterPro" id="IPR001810">
    <property type="entry name" value="F-box_dom"/>
</dbReference>
<evidence type="ECO:0000259" key="3">
    <source>
        <dbReference type="PROSITE" id="PS50181"/>
    </source>
</evidence>
<gene>
    <name evidence="4" type="ORF">BQ4739_LOCUS1003</name>
</gene>
<protein>
    <recommendedName>
        <fullName evidence="3">F-box domain-containing protein</fullName>
    </recommendedName>
</protein>
<dbReference type="Proteomes" id="UP000256970">
    <property type="component" value="Unassembled WGS sequence"/>
</dbReference>
<evidence type="ECO:0000256" key="2">
    <source>
        <dbReference type="SAM" id="MobiDB-lite"/>
    </source>
</evidence>
<proteinExistence type="predicted"/>
<keyword evidence="5" id="KW-1185">Reference proteome</keyword>